<protein>
    <recommendedName>
        <fullName evidence="8">RWP-RK domain-containing protein</fullName>
    </recommendedName>
</protein>
<name>L1IKT1_GUITC</name>
<evidence type="ECO:0000256" key="1">
    <source>
        <dbReference type="ARBA" id="ARBA00004049"/>
    </source>
</evidence>
<accession>L1IKT1</accession>
<proteinExistence type="predicted"/>
<feature type="compositionally biased region" description="Low complexity" evidence="7">
    <location>
        <begin position="16"/>
        <end position="27"/>
    </location>
</feature>
<evidence type="ECO:0000313" key="11">
    <source>
        <dbReference type="Proteomes" id="UP000011087"/>
    </source>
</evidence>
<dbReference type="EnsemblProtists" id="EKX36737">
    <property type="protein sequence ID" value="EKX36737"/>
    <property type="gene ID" value="GUITHDRAFT_145487"/>
</dbReference>
<evidence type="ECO:0000256" key="6">
    <source>
        <dbReference type="ARBA" id="ARBA00023242"/>
    </source>
</evidence>
<keyword evidence="4" id="KW-0238">DNA-binding</keyword>
<evidence type="ECO:0000256" key="2">
    <source>
        <dbReference type="ARBA" id="ARBA00023015"/>
    </source>
</evidence>
<dbReference type="InterPro" id="IPR003035">
    <property type="entry name" value="RWP-RK_dom"/>
</dbReference>
<evidence type="ECO:0000256" key="7">
    <source>
        <dbReference type="SAM" id="MobiDB-lite"/>
    </source>
</evidence>
<evidence type="ECO:0000256" key="5">
    <source>
        <dbReference type="ARBA" id="ARBA00023163"/>
    </source>
</evidence>
<gene>
    <name evidence="9" type="ORF">GUITHDRAFT_145487</name>
</gene>
<feature type="domain" description="RWP-RK" evidence="8">
    <location>
        <begin position="31"/>
        <end position="112"/>
    </location>
</feature>
<feature type="region of interest" description="Disordered" evidence="7">
    <location>
        <begin position="1"/>
        <end position="38"/>
    </location>
</feature>
<dbReference type="PaxDb" id="55529-EKX36737"/>
<dbReference type="RefSeq" id="XP_005823717.1">
    <property type="nucleotide sequence ID" value="XM_005823660.1"/>
</dbReference>
<keyword evidence="2" id="KW-0805">Transcription regulation</keyword>
<dbReference type="PROSITE" id="PS51519">
    <property type="entry name" value="RWP_RK"/>
    <property type="match status" value="1"/>
</dbReference>
<sequence>MSVVSETSQNRPDSPPVVVNDNNTVTVHPRRKSGSYRDSPVVTVTLERLSKLYGHSVEEAARQLGLSATALRRVCRKLGINKWPYERKQVTPSQLGEDEFELDDDDKIQEDFDFCASSGTTSCSHDDQEYIQRAILFHMSSQRVSGHNAKKGSESVDAEDLAEGSGEDSSSSEELALDKHFIAEFIRGDEGKWAEQS</sequence>
<dbReference type="InterPro" id="IPR044607">
    <property type="entry name" value="RKD-like"/>
</dbReference>
<keyword evidence="5" id="KW-0804">Transcription</keyword>
<comment type="function">
    <text evidence="1">Putative transcription factor.</text>
</comment>
<dbReference type="KEGG" id="gtt:GUITHDRAFT_145487"/>
<reference evidence="11" key="2">
    <citation type="submission" date="2012-11" db="EMBL/GenBank/DDBJ databases">
        <authorList>
            <person name="Kuo A."/>
            <person name="Curtis B.A."/>
            <person name="Tanifuji G."/>
            <person name="Burki F."/>
            <person name="Gruber A."/>
            <person name="Irimia M."/>
            <person name="Maruyama S."/>
            <person name="Arias M.C."/>
            <person name="Ball S.G."/>
            <person name="Gile G.H."/>
            <person name="Hirakawa Y."/>
            <person name="Hopkins J.F."/>
            <person name="Rensing S.A."/>
            <person name="Schmutz J."/>
            <person name="Symeonidi A."/>
            <person name="Elias M."/>
            <person name="Eveleigh R.J."/>
            <person name="Herman E.K."/>
            <person name="Klute M.J."/>
            <person name="Nakayama T."/>
            <person name="Obornik M."/>
            <person name="Reyes-Prieto A."/>
            <person name="Armbrust E.V."/>
            <person name="Aves S.J."/>
            <person name="Beiko R.G."/>
            <person name="Coutinho P."/>
            <person name="Dacks J.B."/>
            <person name="Durnford D.G."/>
            <person name="Fast N.M."/>
            <person name="Green B.R."/>
            <person name="Grisdale C."/>
            <person name="Hempe F."/>
            <person name="Henrissat B."/>
            <person name="Hoppner M.P."/>
            <person name="Ishida K.-I."/>
            <person name="Kim E."/>
            <person name="Koreny L."/>
            <person name="Kroth P.G."/>
            <person name="Liu Y."/>
            <person name="Malik S.-B."/>
            <person name="Maier U.G."/>
            <person name="McRose D."/>
            <person name="Mock T."/>
            <person name="Neilson J.A."/>
            <person name="Onodera N.T."/>
            <person name="Poole A.M."/>
            <person name="Pritham E.J."/>
            <person name="Richards T.A."/>
            <person name="Rocap G."/>
            <person name="Roy S.W."/>
            <person name="Sarai C."/>
            <person name="Schaack S."/>
            <person name="Shirato S."/>
            <person name="Slamovits C.H."/>
            <person name="Spencer D.F."/>
            <person name="Suzuki S."/>
            <person name="Worden A.Z."/>
            <person name="Zauner S."/>
            <person name="Barry K."/>
            <person name="Bell C."/>
            <person name="Bharti A.K."/>
            <person name="Crow J.A."/>
            <person name="Grimwood J."/>
            <person name="Kramer R."/>
            <person name="Lindquist E."/>
            <person name="Lucas S."/>
            <person name="Salamov A."/>
            <person name="McFadden G.I."/>
            <person name="Lane C.E."/>
            <person name="Keeling P.J."/>
            <person name="Gray M.W."/>
            <person name="Grigoriev I.V."/>
            <person name="Archibald J.M."/>
        </authorList>
    </citation>
    <scope>NUCLEOTIDE SEQUENCE</scope>
    <source>
        <strain evidence="11">CCMP2712</strain>
    </source>
</reference>
<evidence type="ECO:0000313" key="10">
    <source>
        <dbReference type="EnsemblProtists" id="EKX36737"/>
    </source>
</evidence>
<dbReference type="AlphaFoldDB" id="L1IKT1"/>
<dbReference type="GeneID" id="17293536"/>
<keyword evidence="11" id="KW-1185">Reference proteome</keyword>
<dbReference type="EMBL" id="JH993068">
    <property type="protein sequence ID" value="EKX36737.1"/>
    <property type="molecule type" value="Genomic_DNA"/>
</dbReference>
<keyword evidence="3" id="KW-0175">Coiled coil</keyword>
<dbReference type="OrthoDB" id="6270329at2759"/>
<dbReference type="Proteomes" id="UP000011087">
    <property type="component" value="Unassembled WGS sequence"/>
</dbReference>
<feature type="region of interest" description="Disordered" evidence="7">
    <location>
        <begin position="146"/>
        <end position="175"/>
    </location>
</feature>
<reference evidence="10" key="3">
    <citation type="submission" date="2016-03" db="UniProtKB">
        <authorList>
            <consortium name="EnsemblProtists"/>
        </authorList>
    </citation>
    <scope>IDENTIFICATION</scope>
</reference>
<dbReference type="Pfam" id="PF02042">
    <property type="entry name" value="RWP-RK"/>
    <property type="match status" value="1"/>
</dbReference>
<feature type="compositionally biased region" description="Acidic residues" evidence="7">
    <location>
        <begin position="156"/>
        <end position="166"/>
    </location>
</feature>
<dbReference type="GO" id="GO:0003677">
    <property type="term" value="F:DNA binding"/>
    <property type="evidence" value="ECO:0007669"/>
    <property type="project" value="UniProtKB-KW"/>
</dbReference>
<keyword evidence="6" id="KW-0539">Nucleus</keyword>
<feature type="compositionally biased region" description="Polar residues" evidence="7">
    <location>
        <begin position="1"/>
        <end position="11"/>
    </location>
</feature>
<evidence type="ECO:0000256" key="3">
    <source>
        <dbReference type="ARBA" id="ARBA00023054"/>
    </source>
</evidence>
<dbReference type="HOGENOM" id="CLU_1386486_0_0_1"/>
<dbReference type="PANTHER" id="PTHR46373">
    <property type="entry name" value="PROTEIN RKD4"/>
    <property type="match status" value="1"/>
</dbReference>
<evidence type="ECO:0000256" key="4">
    <source>
        <dbReference type="ARBA" id="ARBA00023125"/>
    </source>
</evidence>
<evidence type="ECO:0000259" key="8">
    <source>
        <dbReference type="PROSITE" id="PS51519"/>
    </source>
</evidence>
<organism evidence="9">
    <name type="scientific">Guillardia theta (strain CCMP2712)</name>
    <name type="common">Cryptophyte</name>
    <dbReference type="NCBI Taxonomy" id="905079"/>
    <lineage>
        <taxon>Eukaryota</taxon>
        <taxon>Cryptophyceae</taxon>
        <taxon>Pyrenomonadales</taxon>
        <taxon>Geminigeraceae</taxon>
        <taxon>Guillardia</taxon>
    </lineage>
</organism>
<evidence type="ECO:0000313" key="9">
    <source>
        <dbReference type="EMBL" id="EKX36737.1"/>
    </source>
</evidence>
<reference evidence="9 11" key="1">
    <citation type="journal article" date="2012" name="Nature">
        <title>Algal genomes reveal evolutionary mosaicism and the fate of nucleomorphs.</title>
        <authorList>
            <consortium name="DOE Joint Genome Institute"/>
            <person name="Curtis B.A."/>
            <person name="Tanifuji G."/>
            <person name="Burki F."/>
            <person name="Gruber A."/>
            <person name="Irimia M."/>
            <person name="Maruyama S."/>
            <person name="Arias M.C."/>
            <person name="Ball S.G."/>
            <person name="Gile G.H."/>
            <person name="Hirakawa Y."/>
            <person name="Hopkins J.F."/>
            <person name="Kuo A."/>
            <person name="Rensing S.A."/>
            <person name="Schmutz J."/>
            <person name="Symeonidi A."/>
            <person name="Elias M."/>
            <person name="Eveleigh R.J."/>
            <person name="Herman E.K."/>
            <person name="Klute M.J."/>
            <person name="Nakayama T."/>
            <person name="Obornik M."/>
            <person name="Reyes-Prieto A."/>
            <person name="Armbrust E.V."/>
            <person name="Aves S.J."/>
            <person name="Beiko R.G."/>
            <person name="Coutinho P."/>
            <person name="Dacks J.B."/>
            <person name="Durnford D.G."/>
            <person name="Fast N.M."/>
            <person name="Green B.R."/>
            <person name="Grisdale C.J."/>
            <person name="Hempel F."/>
            <person name="Henrissat B."/>
            <person name="Hoppner M.P."/>
            <person name="Ishida K."/>
            <person name="Kim E."/>
            <person name="Koreny L."/>
            <person name="Kroth P.G."/>
            <person name="Liu Y."/>
            <person name="Malik S.B."/>
            <person name="Maier U.G."/>
            <person name="McRose D."/>
            <person name="Mock T."/>
            <person name="Neilson J.A."/>
            <person name="Onodera N.T."/>
            <person name="Poole A.M."/>
            <person name="Pritham E.J."/>
            <person name="Richards T.A."/>
            <person name="Rocap G."/>
            <person name="Roy S.W."/>
            <person name="Sarai C."/>
            <person name="Schaack S."/>
            <person name="Shirato S."/>
            <person name="Slamovits C.H."/>
            <person name="Spencer D.F."/>
            <person name="Suzuki S."/>
            <person name="Worden A.Z."/>
            <person name="Zauner S."/>
            <person name="Barry K."/>
            <person name="Bell C."/>
            <person name="Bharti A.K."/>
            <person name="Crow J.A."/>
            <person name="Grimwood J."/>
            <person name="Kramer R."/>
            <person name="Lindquist E."/>
            <person name="Lucas S."/>
            <person name="Salamov A."/>
            <person name="McFadden G.I."/>
            <person name="Lane C.E."/>
            <person name="Keeling P.J."/>
            <person name="Gray M.W."/>
            <person name="Grigoriev I.V."/>
            <person name="Archibald J.M."/>
        </authorList>
    </citation>
    <scope>NUCLEOTIDE SEQUENCE</scope>
    <source>
        <strain evidence="9 11">CCMP2712</strain>
    </source>
</reference>
<dbReference type="PANTHER" id="PTHR46373:SF2">
    <property type="entry name" value="RWP-RK DOMAIN-CONTAINING PROTEIN"/>
    <property type="match status" value="1"/>
</dbReference>
<dbReference type="GO" id="GO:0003700">
    <property type="term" value="F:DNA-binding transcription factor activity"/>
    <property type="evidence" value="ECO:0007669"/>
    <property type="project" value="InterPro"/>
</dbReference>